<protein>
    <recommendedName>
        <fullName evidence="4">Secreted protein</fullName>
    </recommendedName>
</protein>
<accession>A0A8K0TDV5</accession>
<evidence type="ECO:0000313" key="3">
    <source>
        <dbReference type="Proteomes" id="UP000813385"/>
    </source>
</evidence>
<feature type="chain" id="PRO_5035435793" description="Secreted protein" evidence="1">
    <location>
        <begin position="34"/>
        <end position="89"/>
    </location>
</feature>
<evidence type="ECO:0000313" key="2">
    <source>
        <dbReference type="EMBL" id="KAH7359124.1"/>
    </source>
</evidence>
<sequence length="89" mass="9760">MHPMWRRVLSLVCRAQRLLTVIAPAAAPAMTAASLPFVRLAVLFPDIGGSPRREEKRPAAFTTSCPRRANIVTSPLCSYRPWPGLACQS</sequence>
<feature type="non-terminal residue" evidence="2">
    <location>
        <position position="89"/>
    </location>
</feature>
<dbReference type="EMBL" id="JAGPXD010000004">
    <property type="protein sequence ID" value="KAH7359124.1"/>
    <property type="molecule type" value="Genomic_DNA"/>
</dbReference>
<keyword evidence="1" id="KW-0732">Signal</keyword>
<evidence type="ECO:0008006" key="4">
    <source>
        <dbReference type="Google" id="ProtNLM"/>
    </source>
</evidence>
<dbReference type="AlphaFoldDB" id="A0A8K0TDV5"/>
<keyword evidence="3" id="KW-1185">Reference proteome</keyword>
<reference evidence="2" key="1">
    <citation type="journal article" date="2021" name="Nat. Commun.">
        <title>Genetic determinants of endophytism in the Arabidopsis root mycobiome.</title>
        <authorList>
            <person name="Mesny F."/>
            <person name="Miyauchi S."/>
            <person name="Thiergart T."/>
            <person name="Pickel B."/>
            <person name="Atanasova L."/>
            <person name="Karlsson M."/>
            <person name="Huettel B."/>
            <person name="Barry K.W."/>
            <person name="Haridas S."/>
            <person name="Chen C."/>
            <person name="Bauer D."/>
            <person name="Andreopoulos W."/>
            <person name="Pangilinan J."/>
            <person name="LaButti K."/>
            <person name="Riley R."/>
            <person name="Lipzen A."/>
            <person name="Clum A."/>
            <person name="Drula E."/>
            <person name="Henrissat B."/>
            <person name="Kohler A."/>
            <person name="Grigoriev I.V."/>
            <person name="Martin F.M."/>
            <person name="Hacquard S."/>
        </authorList>
    </citation>
    <scope>NUCLEOTIDE SEQUENCE</scope>
    <source>
        <strain evidence="2">MPI-CAGE-AT-0016</strain>
    </source>
</reference>
<evidence type="ECO:0000256" key="1">
    <source>
        <dbReference type="SAM" id="SignalP"/>
    </source>
</evidence>
<feature type="signal peptide" evidence="1">
    <location>
        <begin position="1"/>
        <end position="33"/>
    </location>
</feature>
<name>A0A8K0TDV5_9PEZI</name>
<gene>
    <name evidence="2" type="ORF">B0T11DRAFT_285794</name>
</gene>
<comment type="caution">
    <text evidence="2">The sequence shown here is derived from an EMBL/GenBank/DDBJ whole genome shotgun (WGS) entry which is preliminary data.</text>
</comment>
<organism evidence="2 3">
    <name type="scientific">Plectosphaerella cucumerina</name>
    <dbReference type="NCBI Taxonomy" id="40658"/>
    <lineage>
        <taxon>Eukaryota</taxon>
        <taxon>Fungi</taxon>
        <taxon>Dikarya</taxon>
        <taxon>Ascomycota</taxon>
        <taxon>Pezizomycotina</taxon>
        <taxon>Sordariomycetes</taxon>
        <taxon>Hypocreomycetidae</taxon>
        <taxon>Glomerellales</taxon>
        <taxon>Plectosphaerellaceae</taxon>
        <taxon>Plectosphaerella</taxon>
    </lineage>
</organism>
<dbReference type="Proteomes" id="UP000813385">
    <property type="component" value="Unassembled WGS sequence"/>
</dbReference>
<proteinExistence type="predicted"/>